<evidence type="ECO:0000256" key="4">
    <source>
        <dbReference type="ARBA" id="ARBA00022692"/>
    </source>
</evidence>
<dbReference type="Pfam" id="PF08370">
    <property type="entry name" value="PDR_assoc"/>
    <property type="match status" value="1"/>
</dbReference>
<dbReference type="EMBL" id="JAEHOC010000010">
    <property type="protein sequence ID" value="KAG2437813.1"/>
    <property type="molecule type" value="Genomic_DNA"/>
</dbReference>
<comment type="similarity">
    <text evidence="2">Belongs to the ABC transporter superfamily. ABCG family. PDR (TC 3.A.1.205) subfamily.</text>
</comment>
<dbReference type="SMART" id="SM00382">
    <property type="entry name" value="AAA"/>
    <property type="match status" value="2"/>
</dbReference>
<evidence type="ECO:0000256" key="1">
    <source>
        <dbReference type="ARBA" id="ARBA00004141"/>
    </source>
</evidence>
<dbReference type="GO" id="GO:0140359">
    <property type="term" value="F:ABC-type transporter activity"/>
    <property type="evidence" value="ECO:0007669"/>
    <property type="project" value="InterPro"/>
</dbReference>
<gene>
    <name evidence="12" type="ORF">HXX76_005433</name>
</gene>
<evidence type="ECO:0000313" key="13">
    <source>
        <dbReference type="Proteomes" id="UP000650467"/>
    </source>
</evidence>
<proteinExistence type="inferred from homology"/>
<keyword evidence="4 10" id="KW-0812">Transmembrane</keyword>
<dbReference type="Proteomes" id="UP000650467">
    <property type="component" value="Unassembled WGS sequence"/>
</dbReference>
<evidence type="ECO:0000256" key="7">
    <source>
        <dbReference type="ARBA" id="ARBA00022989"/>
    </source>
</evidence>
<dbReference type="SUPFAM" id="SSF52540">
    <property type="entry name" value="P-loop containing nucleoside triphosphate hydrolases"/>
    <property type="match status" value="2"/>
</dbReference>
<feature type="transmembrane region" description="Helical" evidence="10">
    <location>
        <begin position="1463"/>
        <end position="1485"/>
    </location>
</feature>
<dbReference type="InterPro" id="IPR003593">
    <property type="entry name" value="AAA+_ATPase"/>
</dbReference>
<evidence type="ECO:0000256" key="5">
    <source>
        <dbReference type="ARBA" id="ARBA00022741"/>
    </source>
</evidence>
<keyword evidence="7 10" id="KW-1133">Transmembrane helix</keyword>
<sequence>MSSTKAEPQTKDASGRRLGSAQKHTAASRAELQQALDQATNGDARNTLLYQKMDARMKRVGLTMPGVEVRWQDLRVEVDAKPSKADKAKATPLCGGGAGKPRRVILDAGSGVLPPGRMCLLLGPPGGGRSTFLKALCGQLIPATAGITLSASACLGGTEDGVPVRSSGHLRQYGTVSYNGLPVHGGPGAPAAFDVARVATYVSQIENHLPELTVAETLTFAAKCQGSGLAHRLSEVLHAREAAAGLDDGKDPEMARLEQLFTGPQAAEATAQHVARMLGIEHVMDTLVGNEMIKGISGGQKRRVTFGEMIVGMANTLMLDEVSNGLDAAAVLGIVQGLRAAAEYNNVTIMATLLQPAPEVVACFHDVILLSQGVVAYHGPTEQFLPFLAGLGLAPALDSGQELADFAQEVLASHSDQRKYRVRNPHGPPPLWEGKKWVSPRTMRKAFLESEPGRAMAKQMAQPPYSHELQSLVLHTARRSTSELLATWREVLLREARLMYRSPVLFFAGLSQMVFVGFLLATAFVNLPKQSFNDANLLMSVLFFSIVTIYMAGFNLGPVYCQRLPVFYKQRDHRFYSPLAYSISTTLVRIPELLLQSSILSLLIYFSVGFAMEPGRFFIFWFNMFLTGFNSVTTFQFFGAIARDEVAVQGLGAIFMMSNVLVSGFPIARPSIPGWWIWVYWLCPMSWTIRSMGISELSSNEWAPADPADPSGPTIGEATLAARGFFTEWAWVWIGIGYVAGLSLLMLVFQVLSLTYVGPLRRSSNHEHDHELEEAAAAEGAAGAATPAASVYPTDGMSMEEVAAAHDHTAGKAAGAPTAMAVVEHRTIEMAAPAAAHAHAHAPLPGRVPGGSYNGMGEGPAFAKRAGPGPVAESSLAPHNNGHVGFDHGGAEAGAEQAGAGGGMPSSLLPFTPVSMSFRDVSYWVPHPKDQGAELQLLDKVAGCFRPGVLTSLMGASGAGKTTLMDVLAGRKTGGRVEGRQLINGKPKRMSTFARIMGYVEQVDVHNPEATVEEALAFSARLRVGSAALMHPRDGSGLRGAEAVRAYLAAMMEVVELTPLAGKRIGSGGARGGLSTEARKRLTIAVELVANPAIIFMDEPTTGLDARAAAMVMRAVRNTAATGRTVVCTIHQPNREIMDGFDEMLLLKPGGRTIFFGALGPRQAGLVDYFSHLLPGIPPYEEQMNPAAWMLEVTAPAAEAAAGVDFADLFERSELARTADALIDSCSVPPPADVEAGAGAAKPHVEGDDDDGGAEAARRVAAARYAEPYPSQLLLLLQRAFTSQCRNVAYNGTRFAVALGLALLLGSLYWDRGMKRDTVLGVMDIMGIMYAATLNVPMTNMLVVMPLVHGERAVYYRERSSGMYAGWMFAAAQGIAELPFLFVESILYVVVVYCMVHFEFNWVKALWFWLFQWLGLMLFTFMGIGMTNITPVVPAASAISGFLILMWNLFCGFLIVANNIKPWYIWAYYVNPAQWIIYGCVVTQMGDLTDQYITTYEGETMSISAYIQDLFSYDYDMRGWIVLILVGFIIAFRMFAYYGLTFMNFQKR</sequence>
<dbReference type="OrthoDB" id="66620at2759"/>
<evidence type="ECO:0000256" key="3">
    <source>
        <dbReference type="ARBA" id="ARBA00022448"/>
    </source>
</evidence>
<dbReference type="GO" id="GO:0016887">
    <property type="term" value="F:ATP hydrolysis activity"/>
    <property type="evidence" value="ECO:0007669"/>
    <property type="project" value="InterPro"/>
</dbReference>
<reference evidence="12" key="1">
    <citation type="journal article" date="2020" name="bioRxiv">
        <title>Comparative genomics of Chlamydomonas.</title>
        <authorList>
            <person name="Craig R.J."/>
            <person name="Hasan A.R."/>
            <person name="Ness R.W."/>
            <person name="Keightley P.D."/>
        </authorList>
    </citation>
    <scope>NUCLEOTIDE SEQUENCE</scope>
    <source>
        <strain evidence="12">SAG 7.73</strain>
    </source>
</reference>
<keyword evidence="5" id="KW-0547">Nucleotide-binding</keyword>
<feature type="transmembrane region" description="Helical" evidence="10">
    <location>
        <begin position="1288"/>
        <end position="1310"/>
    </location>
</feature>
<evidence type="ECO:0000313" key="12">
    <source>
        <dbReference type="EMBL" id="KAG2437813.1"/>
    </source>
</evidence>
<keyword evidence="6" id="KW-0067">ATP-binding</keyword>
<feature type="transmembrane region" description="Helical" evidence="10">
    <location>
        <begin position="1520"/>
        <end position="1540"/>
    </location>
</feature>
<evidence type="ECO:0000256" key="6">
    <source>
        <dbReference type="ARBA" id="ARBA00022840"/>
    </source>
</evidence>
<dbReference type="PROSITE" id="PS50893">
    <property type="entry name" value="ABC_TRANSPORTER_2"/>
    <property type="match status" value="2"/>
</dbReference>
<evidence type="ECO:0000256" key="8">
    <source>
        <dbReference type="ARBA" id="ARBA00023136"/>
    </source>
</evidence>
<feature type="transmembrane region" description="Helical" evidence="10">
    <location>
        <begin position="1364"/>
        <end position="1394"/>
    </location>
</feature>
<feature type="domain" description="ABC transporter" evidence="11">
    <location>
        <begin position="916"/>
        <end position="1174"/>
    </location>
</feature>
<dbReference type="InterPro" id="IPR013581">
    <property type="entry name" value="PDR_assoc"/>
</dbReference>
<feature type="domain" description="ABC transporter" evidence="11">
    <location>
        <begin position="69"/>
        <end position="397"/>
    </location>
</feature>
<feature type="transmembrane region" description="Helical" evidence="10">
    <location>
        <begin position="618"/>
        <end position="639"/>
    </location>
</feature>
<keyword evidence="8 10" id="KW-0472">Membrane</keyword>
<feature type="transmembrane region" description="Helical" evidence="10">
    <location>
        <begin position="593"/>
        <end position="612"/>
    </location>
</feature>
<dbReference type="Gene3D" id="3.40.50.300">
    <property type="entry name" value="P-loop containing nucleotide triphosphate hydrolases"/>
    <property type="match status" value="2"/>
</dbReference>
<feature type="region of interest" description="Disordered" evidence="9">
    <location>
        <begin position="1"/>
        <end position="29"/>
    </location>
</feature>
<accession>A0A835T2W3</accession>
<keyword evidence="3" id="KW-0813">Transport</keyword>
<feature type="transmembrane region" description="Helical" evidence="10">
    <location>
        <begin position="504"/>
        <end position="525"/>
    </location>
</feature>
<protein>
    <recommendedName>
        <fullName evidence="11">ABC transporter domain-containing protein</fullName>
    </recommendedName>
</protein>
<feature type="region of interest" description="Disordered" evidence="9">
    <location>
        <begin position="1234"/>
        <end position="1253"/>
    </location>
</feature>
<dbReference type="InterPro" id="IPR017871">
    <property type="entry name" value="ABC_transporter-like_CS"/>
</dbReference>
<dbReference type="Pfam" id="PF00005">
    <property type="entry name" value="ABC_tran"/>
    <property type="match status" value="2"/>
</dbReference>
<feature type="transmembrane region" description="Helical" evidence="10">
    <location>
        <begin position="730"/>
        <end position="752"/>
    </location>
</feature>
<evidence type="ECO:0000256" key="2">
    <source>
        <dbReference type="ARBA" id="ARBA00006012"/>
    </source>
</evidence>
<name>A0A835T2W3_CHLIN</name>
<feature type="transmembrane region" description="Helical" evidence="10">
    <location>
        <begin position="1432"/>
        <end position="1456"/>
    </location>
</feature>
<comment type="caution">
    <text evidence="12">The sequence shown here is derived from an EMBL/GenBank/DDBJ whole genome shotgun (WGS) entry which is preliminary data.</text>
</comment>
<dbReference type="GO" id="GO:0005524">
    <property type="term" value="F:ATP binding"/>
    <property type="evidence" value="ECO:0007669"/>
    <property type="project" value="UniProtKB-KW"/>
</dbReference>
<evidence type="ECO:0000256" key="10">
    <source>
        <dbReference type="SAM" id="Phobius"/>
    </source>
</evidence>
<feature type="transmembrane region" description="Helical" evidence="10">
    <location>
        <begin position="1406"/>
        <end position="1426"/>
    </location>
</feature>
<comment type="subcellular location">
    <subcellularLocation>
        <location evidence="1">Membrane</location>
        <topology evidence="1">Multi-pass membrane protein</topology>
    </subcellularLocation>
</comment>
<dbReference type="PROSITE" id="PS00211">
    <property type="entry name" value="ABC_TRANSPORTER_1"/>
    <property type="match status" value="1"/>
</dbReference>
<dbReference type="GO" id="GO:0071944">
    <property type="term" value="C:cell periphery"/>
    <property type="evidence" value="ECO:0007669"/>
    <property type="project" value="UniProtKB-ARBA"/>
</dbReference>
<feature type="compositionally biased region" description="Low complexity" evidence="9">
    <location>
        <begin position="775"/>
        <end position="787"/>
    </location>
</feature>
<organism evidence="12 13">
    <name type="scientific">Chlamydomonas incerta</name>
    <dbReference type="NCBI Taxonomy" id="51695"/>
    <lineage>
        <taxon>Eukaryota</taxon>
        <taxon>Viridiplantae</taxon>
        <taxon>Chlorophyta</taxon>
        <taxon>core chlorophytes</taxon>
        <taxon>Chlorophyceae</taxon>
        <taxon>CS clade</taxon>
        <taxon>Chlamydomonadales</taxon>
        <taxon>Chlamydomonadaceae</taxon>
        <taxon>Chlamydomonas</taxon>
    </lineage>
</organism>
<dbReference type="Pfam" id="PF01061">
    <property type="entry name" value="ABC2_membrane"/>
    <property type="match status" value="2"/>
</dbReference>
<feature type="transmembrane region" description="Helical" evidence="10">
    <location>
        <begin position="537"/>
        <end position="561"/>
    </location>
</feature>
<dbReference type="FunFam" id="3.40.50.300:FF:003116">
    <property type="entry name" value="Predicted protein"/>
    <property type="match status" value="1"/>
</dbReference>
<evidence type="ECO:0000256" key="9">
    <source>
        <dbReference type="SAM" id="MobiDB-lite"/>
    </source>
</evidence>
<dbReference type="InterPro" id="IPR013525">
    <property type="entry name" value="ABC2_TM"/>
</dbReference>
<dbReference type="InterPro" id="IPR003439">
    <property type="entry name" value="ABC_transporter-like_ATP-bd"/>
</dbReference>
<keyword evidence="13" id="KW-1185">Reference proteome</keyword>
<dbReference type="PANTHER" id="PTHR19241">
    <property type="entry name" value="ATP-BINDING CASSETTE TRANSPORTER"/>
    <property type="match status" value="1"/>
</dbReference>
<dbReference type="GO" id="GO:0016020">
    <property type="term" value="C:membrane"/>
    <property type="evidence" value="ECO:0007669"/>
    <property type="project" value="UniProtKB-SubCell"/>
</dbReference>
<feature type="region of interest" description="Disordered" evidence="9">
    <location>
        <begin position="765"/>
        <end position="787"/>
    </location>
</feature>
<dbReference type="InterPro" id="IPR027417">
    <property type="entry name" value="P-loop_NTPase"/>
</dbReference>
<feature type="transmembrane region" description="Helical" evidence="10">
    <location>
        <begin position="1322"/>
        <end position="1344"/>
    </location>
</feature>
<evidence type="ECO:0000259" key="11">
    <source>
        <dbReference type="PROSITE" id="PS50893"/>
    </source>
</evidence>